<feature type="compositionally biased region" description="Basic and acidic residues" evidence="7">
    <location>
        <begin position="22"/>
        <end position="34"/>
    </location>
</feature>
<keyword evidence="4 8" id="KW-0812">Transmembrane</keyword>
<comment type="similarity">
    <text evidence="2">Belongs to the TrbI/VirB10 family.</text>
</comment>
<keyword evidence="10" id="KW-1185">Reference proteome</keyword>
<feature type="region of interest" description="Disordered" evidence="7">
    <location>
        <begin position="1"/>
        <end position="40"/>
    </location>
</feature>
<dbReference type="InterPro" id="IPR005498">
    <property type="entry name" value="T4SS_VirB10/TraB/TrbI"/>
</dbReference>
<protein>
    <submittedName>
        <fullName evidence="9">Type IV secretory pathway, VirB10 components</fullName>
    </submittedName>
</protein>
<feature type="compositionally biased region" description="Low complexity" evidence="7">
    <location>
        <begin position="193"/>
        <end position="220"/>
    </location>
</feature>
<keyword evidence="3" id="KW-1003">Cell membrane</keyword>
<evidence type="ECO:0000256" key="2">
    <source>
        <dbReference type="ARBA" id="ARBA00010265"/>
    </source>
</evidence>
<feature type="compositionally biased region" description="Basic and acidic residues" evidence="7">
    <location>
        <begin position="107"/>
        <end position="128"/>
    </location>
</feature>
<name>A0A1G4U6D9_9PSED</name>
<evidence type="ECO:0000256" key="1">
    <source>
        <dbReference type="ARBA" id="ARBA00004162"/>
    </source>
</evidence>
<dbReference type="InterPro" id="IPR042217">
    <property type="entry name" value="T4SS_VirB10/TrbI"/>
</dbReference>
<dbReference type="Pfam" id="PF03743">
    <property type="entry name" value="TrbI"/>
    <property type="match status" value="1"/>
</dbReference>
<dbReference type="OrthoDB" id="9766860at2"/>
<dbReference type="CDD" id="cd16429">
    <property type="entry name" value="VirB10"/>
    <property type="match status" value="1"/>
</dbReference>
<reference evidence="9 10" key="1">
    <citation type="submission" date="2016-10" db="EMBL/GenBank/DDBJ databases">
        <authorList>
            <person name="Varghese N."/>
            <person name="Submissions S."/>
        </authorList>
    </citation>
    <scope>NUCLEOTIDE SEQUENCE [LARGE SCALE GENOMIC DNA]</scope>
    <source>
        <strain evidence="9 10">DSM 17833</strain>
    </source>
</reference>
<evidence type="ECO:0000313" key="10">
    <source>
        <dbReference type="Proteomes" id="UP000242418"/>
    </source>
</evidence>
<gene>
    <name evidence="9" type="ORF">SAMN05216370_0012</name>
</gene>
<dbReference type="InterPro" id="IPR047695">
    <property type="entry name" value="T4SS_VirB10/PtlG"/>
</dbReference>
<evidence type="ECO:0000313" key="9">
    <source>
        <dbReference type="EMBL" id="SCW89210.1"/>
    </source>
</evidence>
<dbReference type="GO" id="GO:0005886">
    <property type="term" value="C:plasma membrane"/>
    <property type="evidence" value="ECO:0007669"/>
    <property type="project" value="UniProtKB-SubCell"/>
</dbReference>
<evidence type="ECO:0000256" key="3">
    <source>
        <dbReference type="ARBA" id="ARBA00022475"/>
    </source>
</evidence>
<feature type="region of interest" description="Disordered" evidence="7">
    <location>
        <begin position="188"/>
        <end position="220"/>
    </location>
</feature>
<organism evidence="9 10">
    <name type="scientific">Pseudomonas peli</name>
    <dbReference type="NCBI Taxonomy" id="592361"/>
    <lineage>
        <taxon>Bacteria</taxon>
        <taxon>Pseudomonadati</taxon>
        <taxon>Pseudomonadota</taxon>
        <taxon>Gammaproteobacteria</taxon>
        <taxon>Pseudomonadales</taxon>
        <taxon>Pseudomonadaceae</taxon>
        <taxon>Pseudomonas</taxon>
    </lineage>
</organism>
<comment type="caution">
    <text evidence="9">The sequence shown here is derived from an EMBL/GenBank/DDBJ whole genome shotgun (WGS) entry which is preliminary data.</text>
</comment>
<comment type="subcellular location">
    <subcellularLocation>
        <location evidence="1">Cell membrane</location>
        <topology evidence="1">Single-pass membrane protein</topology>
    </subcellularLocation>
</comment>
<evidence type="ECO:0000256" key="8">
    <source>
        <dbReference type="SAM" id="Phobius"/>
    </source>
</evidence>
<evidence type="ECO:0000256" key="7">
    <source>
        <dbReference type="SAM" id="MobiDB-lite"/>
    </source>
</evidence>
<evidence type="ECO:0000256" key="4">
    <source>
        <dbReference type="ARBA" id="ARBA00022692"/>
    </source>
</evidence>
<evidence type="ECO:0000256" key="5">
    <source>
        <dbReference type="ARBA" id="ARBA00022989"/>
    </source>
</evidence>
<dbReference type="Proteomes" id="UP000242418">
    <property type="component" value="Unassembled WGS sequence"/>
</dbReference>
<proteinExistence type="inferred from homology"/>
<dbReference type="Gene3D" id="2.40.128.260">
    <property type="entry name" value="Type IV secretion system, VirB10/TraB/TrbI"/>
    <property type="match status" value="2"/>
</dbReference>
<feature type="compositionally biased region" description="Low complexity" evidence="7">
    <location>
        <begin position="132"/>
        <end position="158"/>
    </location>
</feature>
<keyword evidence="6 8" id="KW-0472">Membrane</keyword>
<sequence>MRNNPYENFDEEETGKPLPTVEHPEPIYGDRGEPTTKAPKRKDKRIVIAVVAVIVFALLVVGFFGLFFYNAINKNKAAAEAQVKDDAALAMNSSTGPDLGAFQDRMAKQMEDDRKRREAEALARKQAEGKSQPAAPAAAQPPANAPGLGQYQAAGGQAPREMKNGKPVPTPAEIAAARRWQEDVLWTGEEKNSSNSSAANSGGAQQGRQAGASSRGQGQQMTFEERMAANPYMSAAMGGTGGGSLGGSSSSTGNSIGGMLATETYPDGIAMIRPDQKFLLIHGTTIPCTLITRIVTNYPGQTSCLINRDVYSSDGSVVLISRGSKVDGERKVSMENGIAKVFVSWGSIETPDGVRVRIDSMAADQLGAAGLDAWIDNHYAERFGGAILLSFLDDAFQAIADQASSGGDDAMTFDSSTDNAQDMASIALENSINIPPTGYVNHATETNIIVARDIDFRTVYGVE</sequence>
<dbReference type="NCBIfam" id="NF038091">
    <property type="entry name" value="T4SS_VirB10"/>
    <property type="match status" value="1"/>
</dbReference>
<feature type="transmembrane region" description="Helical" evidence="8">
    <location>
        <begin position="46"/>
        <end position="69"/>
    </location>
</feature>
<dbReference type="EMBL" id="FMTL01000010">
    <property type="protein sequence ID" value="SCW89210.1"/>
    <property type="molecule type" value="Genomic_DNA"/>
</dbReference>
<accession>A0A1G4U6D9</accession>
<dbReference type="RefSeq" id="WP_090256202.1">
    <property type="nucleotide sequence ID" value="NZ_FMTL01000010.1"/>
</dbReference>
<evidence type="ECO:0000256" key="6">
    <source>
        <dbReference type="ARBA" id="ARBA00023136"/>
    </source>
</evidence>
<keyword evidence="5 8" id="KW-1133">Transmembrane helix</keyword>
<dbReference type="AlphaFoldDB" id="A0A1G4U6D9"/>
<feature type="region of interest" description="Disordered" evidence="7">
    <location>
        <begin position="107"/>
        <end position="169"/>
    </location>
</feature>